<evidence type="ECO:0000313" key="7">
    <source>
        <dbReference type="EMBL" id="MBK8889850.1"/>
    </source>
</evidence>
<name>A0A9D7QMF3_9RHOO</name>
<accession>A0A9D7QMF3</accession>
<evidence type="ECO:0000313" key="8">
    <source>
        <dbReference type="Proteomes" id="UP000808146"/>
    </source>
</evidence>
<dbReference type="Pfam" id="PF04932">
    <property type="entry name" value="Wzy_C"/>
    <property type="match status" value="1"/>
</dbReference>
<sequence length="427" mass="47426">MNDSEIAGRRMFTGMRWYEMPLLAYFMLHYFPPGPPALANACLFLALVGVGWDCRARAAEKVAIYTHPLAWIWLALLVLLGLSILQAPPALQMESWQRYRSEIGKGLLFGIILAFHLDDEDKARRLLWGGMIAGVLIGAHAIWVIVLEVLQTGQLPRTRDYLYWLVGFFPFALGAYAFLPRWRWLAAISAVSIVALAVLTSFRGALLALGVMALLFLCFARLWRLLLLAAVLAMATVAYVAMYFPNRAEQVIAQLQKTDSSYRAGSHWLPAWQLSLESPWLGHGYGHKVFGNAVHDGVAVHPDWLPPGESPNTWYPSSAHNFTLEVLFSAGFPGGILLLAFVAAMLFYLAPPVWRMRRYLQAHPMLALAAVVLIAFIGNVLVLAQLEMPEWRTLAAQVGIALAFLSFLPKLGQVEMQGKKASTDVPV</sequence>
<dbReference type="PANTHER" id="PTHR37422:SF13">
    <property type="entry name" value="LIPOPOLYSACCHARIDE BIOSYNTHESIS PROTEIN PA4999-RELATED"/>
    <property type="match status" value="1"/>
</dbReference>
<comment type="subcellular location">
    <subcellularLocation>
        <location evidence="1">Membrane</location>
        <topology evidence="1">Multi-pass membrane protein</topology>
    </subcellularLocation>
</comment>
<dbReference type="EMBL" id="JADKBR010000003">
    <property type="protein sequence ID" value="MBK8889850.1"/>
    <property type="molecule type" value="Genomic_DNA"/>
</dbReference>
<feature type="transmembrane region" description="Helical" evidence="5">
    <location>
        <begin position="161"/>
        <end position="179"/>
    </location>
</feature>
<evidence type="ECO:0000256" key="2">
    <source>
        <dbReference type="ARBA" id="ARBA00022692"/>
    </source>
</evidence>
<keyword evidence="7" id="KW-0436">Ligase</keyword>
<feature type="transmembrane region" description="Helical" evidence="5">
    <location>
        <begin position="394"/>
        <end position="412"/>
    </location>
</feature>
<evidence type="ECO:0000256" key="5">
    <source>
        <dbReference type="SAM" id="Phobius"/>
    </source>
</evidence>
<organism evidence="7 8">
    <name type="scientific">Candidatus Dechloromonas phosphorivorans</name>
    <dbReference type="NCBI Taxonomy" id="2899244"/>
    <lineage>
        <taxon>Bacteria</taxon>
        <taxon>Pseudomonadati</taxon>
        <taxon>Pseudomonadota</taxon>
        <taxon>Betaproteobacteria</taxon>
        <taxon>Rhodocyclales</taxon>
        <taxon>Azonexaceae</taxon>
        <taxon>Dechloromonas</taxon>
    </lineage>
</organism>
<proteinExistence type="predicted"/>
<keyword evidence="4 5" id="KW-0472">Membrane</keyword>
<dbReference type="AlphaFoldDB" id="A0A9D7QMF3"/>
<feature type="transmembrane region" description="Helical" evidence="5">
    <location>
        <begin position="129"/>
        <end position="149"/>
    </location>
</feature>
<dbReference type="InterPro" id="IPR007016">
    <property type="entry name" value="O-antigen_ligase-rel_domated"/>
</dbReference>
<evidence type="ECO:0000256" key="3">
    <source>
        <dbReference type="ARBA" id="ARBA00022989"/>
    </source>
</evidence>
<feature type="transmembrane region" description="Helical" evidence="5">
    <location>
        <begin position="185"/>
        <end position="218"/>
    </location>
</feature>
<evidence type="ECO:0000259" key="6">
    <source>
        <dbReference type="Pfam" id="PF04932"/>
    </source>
</evidence>
<dbReference type="PANTHER" id="PTHR37422">
    <property type="entry name" value="TEICHURONIC ACID BIOSYNTHESIS PROTEIN TUAE"/>
    <property type="match status" value="1"/>
</dbReference>
<keyword evidence="3 5" id="KW-1133">Transmembrane helix</keyword>
<dbReference type="Proteomes" id="UP000808146">
    <property type="component" value="Unassembled WGS sequence"/>
</dbReference>
<dbReference type="GO" id="GO:0016874">
    <property type="term" value="F:ligase activity"/>
    <property type="evidence" value="ECO:0007669"/>
    <property type="project" value="UniProtKB-KW"/>
</dbReference>
<dbReference type="InterPro" id="IPR051533">
    <property type="entry name" value="WaaL-like"/>
</dbReference>
<evidence type="ECO:0000256" key="1">
    <source>
        <dbReference type="ARBA" id="ARBA00004141"/>
    </source>
</evidence>
<feature type="transmembrane region" description="Helical" evidence="5">
    <location>
        <begin position="225"/>
        <end position="244"/>
    </location>
</feature>
<feature type="transmembrane region" description="Helical" evidence="5">
    <location>
        <begin position="362"/>
        <end position="382"/>
    </location>
</feature>
<comment type="caution">
    <text evidence="7">The sequence shown here is derived from an EMBL/GenBank/DDBJ whole genome shotgun (WGS) entry which is preliminary data.</text>
</comment>
<dbReference type="GO" id="GO:0016020">
    <property type="term" value="C:membrane"/>
    <property type="evidence" value="ECO:0007669"/>
    <property type="project" value="UniProtKB-SubCell"/>
</dbReference>
<protein>
    <submittedName>
        <fullName evidence="7">O-antigen ligase family protein</fullName>
    </submittedName>
</protein>
<feature type="domain" description="O-antigen ligase-related" evidence="6">
    <location>
        <begin position="189"/>
        <end position="339"/>
    </location>
</feature>
<feature type="transmembrane region" description="Helical" evidence="5">
    <location>
        <begin position="326"/>
        <end position="350"/>
    </location>
</feature>
<evidence type="ECO:0000256" key="4">
    <source>
        <dbReference type="ARBA" id="ARBA00023136"/>
    </source>
</evidence>
<feature type="transmembrane region" description="Helical" evidence="5">
    <location>
        <begin position="68"/>
        <end position="87"/>
    </location>
</feature>
<gene>
    <name evidence="7" type="ORF">IPN75_05355</name>
</gene>
<keyword evidence="2 5" id="KW-0812">Transmembrane</keyword>
<reference evidence="7" key="1">
    <citation type="submission" date="2020-10" db="EMBL/GenBank/DDBJ databases">
        <title>Connecting structure to function with the recovery of over 1000 high-quality activated sludge metagenome-assembled genomes encoding full-length rRNA genes using long-read sequencing.</title>
        <authorList>
            <person name="Singleton C.M."/>
            <person name="Petriglieri F."/>
            <person name="Kristensen J.M."/>
            <person name="Kirkegaard R.H."/>
            <person name="Michaelsen T.Y."/>
            <person name="Andersen M.H."/>
            <person name="Karst S.M."/>
            <person name="Dueholm M.S."/>
            <person name="Nielsen P.H."/>
            <person name="Albertsen M."/>
        </authorList>
    </citation>
    <scope>NUCLEOTIDE SEQUENCE</scope>
    <source>
        <strain evidence="7">OdNE_18-Q3-R46-58_BAT3C.305</strain>
    </source>
</reference>